<comment type="catalytic activity">
    <reaction evidence="7">
        <text>L-cysteinyl-[prolipoprotein] + a 1,2-diacyl-sn-glycero-3-phospho-(1'-sn-glycerol) = an S-1,2-diacyl-sn-glyceryl-L-cysteinyl-[prolipoprotein] + sn-glycerol 1-phosphate + H(+)</text>
        <dbReference type="Rhea" id="RHEA:56712"/>
        <dbReference type="Rhea" id="RHEA-COMP:14679"/>
        <dbReference type="Rhea" id="RHEA-COMP:14680"/>
        <dbReference type="ChEBI" id="CHEBI:15378"/>
        <dbReference type="ChEBI" id="CHEBI:29950"/>
        <dbReference type="ChEBI" id="CHEBI:57685"/>
        <dbReference type="ChEBI" id="CHEBI:64716"/>
        <dbReference type="ChEBI" id="CHEBI:140658"/>
        <dbReference type="EC" id="2.5.1.145"/>
    </reaction>
</comment>
<dbReference type="InterPro" id="IPR001640">
    <property type="entry name" value="Lgt"/>
</dbReference>
<feature type="transmembrane region" description="Helical" evidence="7">
    <location>
        <begin position="20"/>
        <end position="38"/>
    </location>
</feature>
<keyword evidence="5 7" id="KW-1133">Transmembrane helix</keyword>
<comment type="caution">
    <text evidence="8">The sequence shown here is derived from an EMBL/GenBank/DDBJ whole genome shotgun (WGS) entry which is preliminary data.</text>
</comment>
<feature type="transmembrane region" description="Helical" evidence="7">
    <location>
        <begin position="58"/>
        <end position="85"/>
    </location>
</feature>
<feature type="binding site" evidence="7">
    <location>
        <position position="149"/>
    </location>
    <ligand>
        <name>a 1,2-diacyl-sn-glycero-3-phospho-(1'-sn-glycerol)</name>
        <dbReference type="ChEBI" id="CHEBI:64716"/>
    </ligand>
</feature>
<comment type="similarity">
    <text evidence="1 7">Belongs to the Lgt family.</text>
</comment>
<dbReference type="PANTHER" id="PTHR30589:SF0">
    <property type="entry name" value="PHOSPHATIDYLGLYCEROL--PROLIPOPROTEIN DIACYLGLYCERYL TRANSFERASE"/>
    <property type="match status" value="1"/>
</dbReference>
<dbReference type="PANTHER" id="PTHR30589">
    <property type="entry name" value="PROLIPOPROTEIN DIACYLGLYCERYL TRANSFERASE"/>
    <property type="match status" value="1"/>
</dbReference>
<dbReference type="EMBL" id="MWQY01000012">
    <property type="protein sequence ID" value="ORC34722.1"/>
    <property type="molecule type" value="Genomic_DNA"/>
</dbReference>
<keyword evidence="2 7" id="KW-1003">Cell membrane</keyword>
<keyword evidence="4 7" id="KW-0812">Transmembrane</keyword>
<protein>
    <recommendedName>
        <fullName evidence="7">Phosphatidylglycerol--prolipoprotein diacylglyceryl transferase</fullName>
        <ecNumber evidence="7">2.5.1.145</ecNumber>
    </recommendedName>
</protein>
<dbReference type="GO" id="GO:0008961">
    <property type="term" value="F:phosphatidylglycerol-prolipoprotein diacylglyceryl transferase activity"/>
    <property type="evidence" value="ECO:0007669"/>
    <property type="project" value="UniProtKB-UniRule"/>
</dbReference>
<gene>
    <name evidence="7" type="primary">lgt</name>
    <name evidence="8" type="ORF">B4O97_12145</name>
</gene>
<reference evidence="8 9" key="1">
    <citation type="submission" date="2017-03" db="EMBL/GenBank/DDBJ databases">
        <title>Draft Genome sequence of Marispirochaeta sp. strain JC444.</title>
        <authorList>
            <person name="Shivani Y."/>
            <person name="Subhash Y."/>
            <person name="Sasikala C."/>
            <person name="Ramana C."/>
        </authorList>
    </citation>
    <scope>NUCLEOTIDE SEQUENCE [LARGE SCALE GENOMIC DNA]</scope>
    <source>
        <strain evidence="8 9">JC444</strain>
    </source>
</reference>
<evidence type="ECO:0000256" key="6">
    <source>
        <dbReference type="ARBA" id="ARBA00023136"/>
    </source>
</evidence>
<evidence type="ECO:0000313" key="8">
    <source>
        <dbReference type="EMBL" id="ORC34722.1"/>
    </source>
</evidence>
<dbReference type="STRING" id="1963862.B4O97_12145"/>
<evidence type="ECO:0000256" key="2">
    <source>
        <dbReference type="ARBA" id="ARBA00022475"/>
    </source>
</evidence>
<dbReference type="GO" id="GO:0005886">
    <property type="term" value="C:plasma membrane"/>
    <property type="evidence" value="ECO:0007669"/>
    <property type="project" value="UniProtKB-SubCell"/>
</dbReference>
<dbReference type="GO" id="GO:0042158">
    <property type="term" value="P:lipoprotein biosynthetic process"/>
    <property type="evidence" value="ECO:0007669"/>
    <property type="project" value="UniProtKB-UniRule"/>
</dbReference>
<organism evidence="8 9">
    <name type="scientific">Marispirochaeta aestuarii</name>
    <dbReference type="NCBI Taxonomy" id="1963862"/>
    <lineage>
        <taxon>Bacteria</taxon>
        <taxon>Pseudomonadati</taxon>
        <taxon>Spirochaetota</taxon>
        <taxon>Spirochaetia</taxon>
        <taxon>Spirochaetales</taxon>
        <taxon>Spirochaetaceae</taxon>
        <taxon>Marispirochaeta</taxon>
    </lineage>
</organism>
<dbReference type="PROSITE" id="PS01311">
    <property type="entry name" value="LGT"/>
    <property type="match status" value="1"/>
</dbReference>
<evidence type="ECO:0000256" key="4">
    <source>
        <dbReference type="ARBA" id="ARBA00022692"/>
    </source>
</evidence>
<comment type="pathway">
    <text evidence="7">Protein modification; lipoprotein biosynthesis (diacylglyceryl transfer).</text>
</comment>
<evidence type="ECO:0000256" key="7">
    <source>
        <dbReference type="HAMAP-Rule" id="MF_01147"/>
    </source>
</evidence>
<dbReference type="Pfam" id="PF01790">
    <property type="entry name" value="LGT"/>
    <property type="match status" value="1"/>
</dbReference>
<proteinExistence type="inferred from homology"/>
<feature type="transmembrane region" description="Helical" evidence="7">
    <location>
        <begin position="105"/>
        <end position="123"/>
    </location>
</feature>
<keyword evidence="6 7" id="KW-0472">Membrane</keyword>
<keyword evidence="9" id="KW-1185">Reference proteome</keyword>
<evidence type="ECO:0000256" key="3">
    <source>
        <dbReference type="ARBA" id="ARBA00022679"/>
    </source>
</evidence>
<evidence type="ECO:0000313" key="9">
    <source>
        <dbReference type="Proteomes" id="UP000192343"/>
    </source>
</evidence>
<sequence>MAYLQFPDWISPVILPGLPFRWYGLMYLLAFGTAYLLVRYQVRREEPKLSTDIVADLFFWIILGLLLGGRLVSTLIYDTSGIYWVKPWLIFWPFDESMRFVGLQGMSYHGGLLGGTIGGVLFCRRRGLSPWLWADRIALAVPLGYTFGRLGNFINAELYGRVTSAPWGMVFPGAPEFPLSVDWVAAMSRELGLAAEGGVNLPRHPSQLYEAFGEGVLLWLFLWFIIRKRKSFNGFIMGWYLIGYGAVRFVIEYFRQPDSNLGFIVELGSPHSIYQTGSFLNFTMGQLLCTLMILAGAGVLIFAGHRSRKS</sequence>
<keyword evidence="3 7" id="KW-0808">Transferase</keyword>
<comment type="function">
    <text evidence="7">Catalyzes the transfer of the diacylglyceryl group from phosphatidylglycerol to the sulfhydryl group of the N-terminal cysteine of a prolipoprotein, the first step in the formation of mature lipoproteins.</text>
</comment>
<dbReference type="EC" id="2.5.1.145" evidence="7"/>
<feature type="transmembrane region" description="Helical" evidence="7">
    <location>
        <begin position="279"/>
        <end position="303"/>
    </location>
</feature>
<keyword evidence="8" id="KW-0449">Lipoprotein</keyword>
<feature type="transmembrane region" description="Helical" evidence="7">
    <location>
        <begin position="232"/>
        <end position="251"/>
    </location>
</feature>
<evidence type="ECO:0000256" key="1">
    <source>
        <dbReference type="ARBA" id="ARBA00007150"/>
    </source>
</evidence>
<dbReference type="AlphaFoldDB" id="A0A1Y1RX00"/>
<dbReference type="NCBIfam" id="TIGR00544">
    <property type="entry name" value="lgt"/>
    <property type="match status" value="1"/>
</dbReference>
<dbReference type="HAMAP" id="MF_01147">
    <property type="entry name" value="Lgt"/>
    <property type="match status" value="1"/>
</dbReference>
<dbReference type="UniPathway" id="UPA00664"/>
<evidence type="ECO:0000256" key="5">
    <source>
        <dbReference type="ARBA" id="ARBA00022989"/>
    </source>
</evidence>
<dbReference type="Proteomes" id="UP000192343">
    <property type="component" value="Unassembled WGS sequence"/>
</dbReference>
<dbReference type="OrthoDB" id="871140at2"/>
<accession>A0A1Y1RX00</accession>
<name>A0A1Y1RX00_9SPIO</name>
<comment type="subcellular location">
    <subcellularLocation>
        <location evidence="7">Cell membrane</location>
        <topology evidence="7">Multi-pass membrane protein</topology>
    </subcellularLocation>
</comment>